<evidence type="ECO:0000313" key="5">
    <source>
        <dbReference type="Proteomes" id="UP000006727"/>
    </source>
</evidence>
<keyword evidence="2" id="KW-0004">4Fe-4S</keyword>
<organism evidence="3">
    <name type="scientific">Physcomitrium patens</name>
    <name type="common">Spreading-leaved earth moss</name>
    <name type="synonym">Physcomitrella patens</name>
    <dbReference type="NCBI Taxonomy" id="3218"/>
    <lineage>
        <taxon>Eukaryota</taxon>
        <taxon>Viridiplantae</taxon>
        <taxon>Streptophyta</taxon>
        <taxon>Embryophyta</taxon>
        <taxon>Bryophyta</taxon>
        <taxon>Bryophytina</taxon>
        <taxon>Bryopsida</taxon>
        <taxon>Funariidae</taxon>
        <taxon>Funariales</taxon>
        <taxon>Funariaceae</taxon>
        <taxon>Physcomitrium</taxon>
    </lineage>
</organism>
<protein>
    <submittedName>
        <fullName evidence="3 4">Uncharacterized protein</fullName>
    </submittedName>
</protein>
<dbReference type="InterPro" id="IPR040072">
    <property type="entry name" value="Methyltransferase_A"/>
</dbReference>
<keyword evidence="2" id="KW-0411">Iron-sulfur</keyword>
<reference evidence="3 5" key="1">
    <citation type="journal article" date="2008" name="Science">
        <title>The Physcomitrella genome reveals evolutionary insights into the conquest of land by plants.</title>
        <authorList>
            <person name="Rensing S."/>
            <person name="Lang D."/>
            <person name="Zimmer A."/>
            <person name="Terry A."/>
            <person name="Salamov A."/>
            <person name="Shapiro H."/>
            <person name="Nishiyama T."/>
            <person name="Perroud P.-F."/>
            <person name="Lindquist E."/>
            <person name="Kamisugi Y."/>
            <person name="Tanahashi T."/>
            <person name="Sakakibara K."/>
            <person name="Fujita T."/>
            <person name="Oishi K."/>
            <person name="Shin-I T."/>
            <person name="Kuroki Y."/>
            <person name="Toyoda A."/>
            <person name="Suzuki Y."/>
            <person name="Hashimoto A."/>
            <person name="Yamaguchi K."/>
            <person name="Sugano A."/>
            <person name="Kohara Y."/>
            <person name="Fujiyama A."/>
            <person name="Anterola A."/>
            <person name="Aoki S."/>
            <person name="Ashton N."/>
            <person name="Barbazuk W.B."/>
            <person name="Barker E."/>
            <person name="Bennetzen J."/>
            <person name="Bezanilla M."/>
            <person name="Blankenship R."/>
            <person name="Cho S.H."/>
            <person name="Dutcher S."/>
            <person name="Estelle M."/>
            <person name="Fawcett J.A."/>
            <person name="Gundlach H."/>
            <person name="Hanada K."/>
            <person name="Heyl A."/>
            <person name="Hicks K.A."/>
            <person name="Hugh J."/>
            <person name="Lohr M."/>
            <person name="Mayer K."/>
            <person name="Melkozernov A."/>
            <person name="Murata T."/>
            <person name="Nelson D."/>
            <person name="Pils B."/>
            <person name="Prigge M."/>
            <person name="Reiss B."/>
            <person name="Renner T."/>
            <person name="Rombauts S."/>
            <person name="Rushton P."/>
            <person name="Sanderfoot A."/>
            <person name="Schween G."/>
            <person name="Shiu S.-H."/>
            <person name="Stueber K."/>
            <person name="Theodoulou F.L."/>
            <person name="Tu H."/>
            <person name="Van de Peer Y."/>
            <person name="Verrier P.J."/>
            <person name="Waters E."/>
            <person name="Wood A."/>
            <person name="Yang L."/>
            <person name="Cove D."/>
            <person name="Cuming A."/>
            <person name="Hasebe M."/>
            <person name="Lucas S."/>
            <person name="Mishler D.B."/>
            <person name="Reski R."/>
            <person name="Grigoriev I."/>
            <person name="Quatrano R.S."/>
            <person name="Boore J.L."/>
        </authorList>
    </citation>
    <scope>NUCLEOTIDE SEQUENCE [LARGE SCALE GENOMIC DNA]</scope>
    <source>
        <strain evidence="4 5">cv. Gransden 2004</strain>
    </source>
</reference>
<dbReference type="PANTHER" id="PTHR30544">
    <property type="entry name" value="23S RRNA METHYLTRANSFERASE"/>
    <property type="match status" value="1"/>
</dbReference>
<dbReference type="InParanoid" id="A0A2K1J9B7"/>
<dbReference type="EnsemblPlants" id="Pp3c16_19180V3.1">
    <property type="protein sequence ID" value="Pp3c16_19180V3.1"/>
    <property type="gene ID" value="Pp3c16_19180"/>
</dbReference>
<sequence length="70" mass="7936">MVILTVGILNTIRRLAPHKFHSMLVVSLHAPNQGLRSKLVPSANRYSLDNCDPNIKSSLYRPCMLRHEVI</sequence>
<keyword evidence="2" id="KW-0479">Metal-binding</keyword>
<proteinExistence type="predicted"/>
<accession>A0A2K1J9B7</accession>
<reference evidence="3 5" key="2">
    <citation type="journal article" date="2018" name="Plant J.">
        <title>The Physcomitrella patens chromosome-scale assembly reveals moss genome structure and evolution.</title>
        <authorList>
            <person name="Lang D."/>
            <person name="Ullrich K.K."/>
            <person name="Murat F."/>
            <person name="Fuchs J."/>
            <person name="Jenkins J."/>
            <person name="Haas F.B."/>
            <person name="Piednoel M."/>
            <person name="Gundlach H."/>
            <person name="Van Bel M."/>
            <person name="Meyberg R."/>
            <person name="Vives C."/>
            <person name="Morata J."/>
            <person name="Symeonidi A."/>
            <person name="Hiss M."/>
            <person name="Muchero W."/>
            <person name="Kamisugi Y."/>
            <person name="Saleh O."/>
            <person name="Blanc G."/>
            <person name="Decker E.L."/>
            <person name="van Gessel N."/>
            <person name="Grimwood J."/>
            <person name="Hayes R.D."/>
            <person name="Graham S.W."/>
            <person name="Gunter L.E."/>
            <person name="McDaniel S.F."/>
            <person name="Hoernstein S.N.W."/>
            <person name="Larsson A."/>
            <person name="Li F.W."/>
            <person name="Perroud P.F."/>
            <person name="Phillips J."/>
            <person name="Ranjan P."/>
            <person name="Rokshar D.S."/>
            <person name="Rothfels C.J."/>
            <person name="Schneider L."/>
            <person name="Shu S."/>
            <person name="Stevenson D.W."/>
            <person name="Thummler F."/>
            <person name="Tillich M."/>
            <person name="Villarreal Aguilar J.C."/>
            <person name="Widiez T."/>
            <person name="Wong G.K."/>
            <person name="Wymore A."/>
            <person name="Zhang Y."/>
            <person name="Zimmer A.D."/>
            <person name="Quatrano R.S."/>
            <person name="Mayer K.F.X."/>
            <person name="Goodstein D."/>
            <person name="Casacuberta J.M."/>
            <person name="Vandepoele K."/>
            <person name="Reski R."/>
            <person name="Cuming A.C."/>
            <person name="Tuskan G.A."/>
            <person name="Maumus F."/>
            <person name="Salse J."/>
            <person name="Schmutz J."/>
            <person name="Rensing S.A."/>
        </authorList>
    </citation>
    <scope>NUCLEOTIDE SEQUENCE [LARGE SCALE GENOMIC DNA]</scope>
    <source>
        <strain evidence="4 5">cv. Gransden 2004</strain>
    </source>
</reference>
<evidence type="ECO:0000256" key="1">
    <source>
        <dbReference type="ARBA" id="ARBA00001966"/>
    </source>
</evidence>
<comment type="cofactor">
    <cofactor evidence="1">
        <name>[4Fe-4S] cluster</name>
        <dbReference type="ChEBI" id="CHEBI:49883"/>
    </cofactor>
</comment>
<dbReference type="InterPro" id="IPR013785">
    <property type="entry name" value="Aldolase_TIM"/>
</dbReference>
<name>A0A2K1J9B7_PHYPA</name>
<dbReference type="AlphaFoldDB" id="A0A2K1J9B7"/>
<reference evidence="4" key="3">
    <citation type="submission" date="2020-12" db="UniProtKB">
        <authorList>
            <consortium name="EnsemblPlants"/>
        </authorList>
    </citation>
    <scope>IDENTIFICATION</scope>
</reference>
<evidence type="ECO:0000313" key="4">
    <source>
        <dbReference type="EnsemblPlants" id="Pp3c16_19180V3.1"/>
    </source>
</evidence>
<evidence type="ECO:0000256" key="2">
    <source>
        <dbReference type="ARBA" id="ARBA00022485"/>
    </source>
</evidence>
<keyword evidence="2" id="KW-0408">Iron</keyword>
<dbReference type="GO" id="GO:0051539">
    <property type="term" value="F:4 iron, 4 sulfur cluster binding"/>
    <property type="evidence" value="ECO:0007669"/>
    <property type="project" value="UniProtKB-KW"/>
</dbReference>
<dbReference type="Proteomes" id="UP000006727">
    <property type="component" value="Chromosome 16"/>
</dbReference>
<dbReference type="PANTHER" id="PTHR30544:SF5">
    <property type="entry name" value="RADICAL SAM CORE DOMAIN-CONTAINING PROTEIN"/>
    <property type="match status" value="1"/>
</dbReference>
<keyword evidence="5" id="KW-1185">Reference proteome</keyword>
<dbReference type="STRING" id="3218.A0A2K1J9B7"/>
<gene>
    <name evidence="3" type="ORF">PHYPA_021218</name>
</gene>
<dbReference type="Gene3D" id="3.20.20.70">
    <property type="entry name" value="Aldolase class I"/>
    <property type="match status" value="1"/>
</dbReference>
<dbReference type="EMBL" id="ABEU02000016">
    <property type="protein sequence ID" value="PNR38107.1"/>
    <property type="molecule type" value="Genomic_DNA"/>
</dbReference>
<dbReference type="PaxDb" id="3218-PP1S81_204V6.1"/>
<dbReference type="Gramene" id="Pp3c16_19180V3.1">
    <property type="protein sequence ID" value="Pp3c16_19180V3.1"/>
    <property type="gene ID" value="Pp3c16_19180"/>
</dbReference>
<evidence type="ECO:0000313" key="3">
    <source>
        <dbReference type="EMBL" id="PNR38107.1"/>
    </source>
</evidence>